<protein>
    <recommendedName>
        <fullName evidence="9">TRAP transporter small permease protein</fullName>
    </recommendedName>
</protein>
<evidence type="ECO:0000256" key="2">
    <source>
        <dbReference type="ARBA" id="ARBA00022448"/>
    </source>
</evidence>
<comment type="function">
    <text evidence="9">Part of the tripartite ATP-independent periplasmic (TRAP) transport system.</text>
</comment>
<evidence type="ECO:0000313" key="11">
    <source>
        <dbReference type="EMBL" id="MBI1621342.1"/>
    </source>
</evidence>
<dbReference type="Proteomes" id="UP000601789">
    <property type="component" value="Unassembled WGS sequence"/>
</dbReference>
<keyword evidence="3" id="KW-1003">Cell membrane</keyword>
<evidence type="ECO:0000256" key="5">
    <source>
        <dbReference type="ARBA" id="ARBA00022692"/>
    </source>
</evidence>
<dbReference type="PANTHER" id="PTHR35011">
    <property type="entry name" value="2,3-DIKETO-L-GULONATE TRAP TRANSPORTER SMALL PERMEASE PROTEIN YIAM"/>
    <property type="match status" value="1"/>
</dbReference>
<proteinExistence type="inferred from homology"/>
<dbReference type="PANTHER" id="PTHR35011:SF2">
    <property type="entry name" value="2,3-DIKETO-L-GULONATE TRAP TRANSPORTER SMALL PERMEASE PROTEIN YIAM"/>
    <property type="match status" value="1"/>
</dbReference>
<keyword evidence="7 9" id="KW-0472">Membrane</keyword>
<evidence type="ECO:0000256" key="9">
    <source>
        <dbReference type="RuleBase" id="RU369079"/>
    </source>
</evidence>
<comment type="subunit">
    <text evidence="9">The complex comprises the extracytoplasmic solute receptor protein and the two transmembrane proteins.</text>
</comment>
<evidence type="ECO:0000256" key="7">
    <source>
        <dbReference type="ARBA" id="ARBA00023136"/>
    </source>
</evidence>
<evidence type="ECO:0000313" key="12">
    <source>
        <dbReference type="Proteomes" id="UP000601789"/>
    </source>
</evidence>
<evidence type="ECO:0000259" key="10">
    <source>
        <dbReference type="Pfam" id="PF04290"/>
    </source>
</evidence>
<feature type="transmembrane region" description="Helical" evidence="9">
    <location>
        <begin position="25"/>
        <end position="42"/>
    </location>
</feature>
<dbReference type="InterPro" id="IPR055348">
    <property type="entry name" value="DctQ"/>
</dbReference>
<name>A0ABS0SDG4_9HYPH</name>
<dbReference type="InterPro" id="IPR007387">
    <property type="entry name" value="TRAP_DctQ"/>
</dbReference>
<reference evidence="11 12" key="1">
    <citation type="submission" date="2020-10" db="EMBL/GenBank/DDBJ databases">
        <title>Aquamicrobium zhengzhouensis sp. nov., a exopolysaccharide producing bacterium isolated from farmland soil.</title>
        <authorList>
            <person name="Wang X."/>
        </authorList>
    </citation>
    <scope>NUCLEOTIDE SEQUENCE [LARGE SCALE GENOMIC DNA]</scope>
    <source>
        <strain evidence="12">cd-1</strain>
    </source>
</reference>
<dbReference type="Pfam" id="PF04290">
    <property type="entry name" value="DctQ"/>
    <property type="match status" value="1"/>
</dbReference>
<comment type="similarity">
    <text evidence="8 9">Belongs to the TRAP transporter small permease family.</text>
</comment>
<sequence length="156" mass="17239">MALMVFVNVVLRYGFNSGIAISEEMARFFFIWLTFIGAVVTFHEHGHLGVETLVRTFGRPGRVICMGLSNAMIIFCCAILFWGTWLQMPINASMKAPVSGMPMIGVFGVSFFTAIGIGLIATVRLIRILLGRVTEYEIAQFVGDYDDMDALTGRGE</sequence>
<keyword evidence="6 9" id="KW-1133">Transmembrane helix</keyword>
<feature type="domain" description="Tripartite ATP-independent periplasmic transporters DctQ component" evidence="10">
    <location>
        <begin position="1"/>
        <end position="129"/>
    </location>
</feature>
<keyword evidence="5 9" id="KW-0812">Transmembrane</keyword>
<comment type="caution">
    <text evidence="11">The sequence shown here is derived from an EMBL/GenBank/DDBJ whole genome shotgun (WGS) entry which is preliminary data.</text>
</comment>
<evidence type="ECO:0000256" key="3">
    <source>
        <dbReference type="ARBA" id="ARBA00022475"/>
    </source>
</evidence>
<accession>A0ABS0SDG4</accession>
<evidence type="ECO:0000256" key="6">
    <source>
        <dbReference type="ARBA" id="ARBA00022989"/>
    </source>
</evidence>
<comment type="subcellular location">
    <subcellularLocation>
        <location evidence="1 9">Cell inner membrane</location>
        <topology evidence="1 9">Multi-pass membrane protein</topology>
    </subcellularLocation>
</comment>
<evidence type="ECO:0000256" key="4">
    <source>
        <dbReference type="ARBA" id="ARBA00022519"/>
    </source>
</evidence>
<feature type="transmembrane region" description="Helical" evidence="9">
    <location>
        <begin position="63"/>
        <end position="83"/>
    </location>
</feature>
<keyword evidence="2 9" id="KW-0813">Transport</keyword>
<evidence type="ECO:0000256" key="1">
    <source>
        <dbReference type="ARBA" id="ARBA00004429"/>
    </source>
</evidence>
<comment type="caution">
    <text evidence="9">Lacks conserved residue(s) required for the propagation of feature annotation.</text>
</comment>
<dbReference type="EMBL" id="JADGMQ010000007">
    <property type="protein sequence ID" value="MBI1621342.1"/>
    <property type="molecule type" value="Genomic_DNA"/>
</dbReference>
<evidence type="ECO:0000256" key="8">
    <source>
        <dbReference type="ARBA" id="ARBA00038436"/>
    </source>
</evidence>
<feature type="transmembrane region" description="Helical" evidence="9">
    <location>
        <begin position="103"/>
        <end position="126"/>
    </location>
</feature>
<organism evidence="11 12">
    <name type="scientific">Aquamicrobium zhengzhouense</name>
    <dbReference type="NCBI Taxonomy" id="2781738"/>
    <lineage>
        <taxon>Bacteria</taxon>
        <taxon>Pseudomonadati</taxon>
        <taxon>Pseudomonadota</taxon>
        <taxon>Alphaproteobacteria</taxon>
        <taxon>Hyphomicrobiales</taxon>
        <taxon>Phyllobacteriaceae</taxon>
        <taxon>Aquamicrobium</taxon>
    </lineage>
</organism>
<gene>
    <name evidence="11" type="ORF">IOD40_11775</name>
</gene>
<keyword evidence="4 9" id="KW-0997">Cell inner membrane</keyword>
<keyword evidence="12" id="KW-1185">Reference proteome</keyword>